<keyword evidence="5" id="KW-1185">Reference proteome</keyword>
<accession>A0A6G8AY97</accession>
<evidence type="ECO:0000259" key="2">
    <source>
        <dbReference type="Pfam" id="PF01464"/>
    </source>
</evidence>
<dbReference type="SUPFAM" id="SSF53955">
    <property type="entry name" value="Lysozyme-like"/>
    <property type="match status" value="1"/>
</dbReference>
<dbReference type="InterPro" id="IPR023346">
    <property type="entry name" value="Lysozyme-like_dom_sf"/>
</dbReference>
<sequence>MAKEKIAGLMATGIGLNANGAVESLGKLKSAVKDSTNEWKQMESQMKQSGDVVGAAKAKYEGLNKSVAEQRDVLAKAKAEQAEINRSTNDGEKAYQKYATEITSAERKLTSLISQSEKAKQSYQYQESGLAKLDEELKRSNDLTDAKVKKLEAEGRTEEANKAKLAGLTEQQSIYTKKLEIQKTELDKIGESGEKNSKTYKQQELRVEQMGAKLAQTTGKIKNFNHTEVKPETTGLTKAKTQLEHFDGLISKSNNHFKSFLMGNVVATGITSALSDIKSKFTGALKAGVEYNKEIQSLTISMDNFTNGNTKLKKELVENVQKIHEESGYAIDTVSLLTKKTYGLTGSADGAKDLSMAFVNLGRATGQSDDSMKGIIKRFSQMNASGEITTGSLTKMEKSLPGFNKALSDSMGKSRDEIKKLASDGKLSMEDMSKAIETMSNAKPKGLENYYKTLDGFSGHLEERYKSLSGKITGGFFQSNNDFLAKMSKSLDGKDVDKAFNHVGDSANKAVNTVSEAFSSTFKSGKNPVAGFADESAKQIEKLGNFVADHSKDIKNFFQMTKDIGGAGFKLIGDTLKVALPLLEKVGDFASKHPKDIKLMAEMYLGLNLALKGTFGAMNTVDKFSKLVFKPKVDGSDAKRELTWLGQKAKDAGGLMKKGLNATARVATKAATKSFELLKKGAKASGKAMGKALSVTAKVATKAAKLALKGLLVAAKTTGKGMKLAFNFLKANPLGILIIAITAVIAGFVALYKHSKKFRKFIDGIVKAVKNFAKAFTKGFSGAWSSVTKGLGKFTKSFSKTWNKFGDNTHKAWDKTTGKLKNSTSKYFDVEKKGVKLFADFFTGKWDNLGKDLRKIWDALWDFLESIFGKKIRNIKTGIEDFGKRIAEIFNDIKKKVSDTWQGLWDGMKDIVKNGINAVIDIVNSGIGGINSVIHTFGGKKDAIGKISHIKKFAKGTKGAPKGLAMVNDAPGEHFQEAIVDNSGQTHVLEGRNRLVNFSGGETVIPAHAIPKFAEGTDNWLGSIGNWFKDKWEGLTEIIKHPLDSLKKVMGKAVSGMIGNQNELVKNLAPALGNGLVGGIVDPIKKMFENLKKKHEDEDGGGGRGAPSGAGVQRWKQQVIDALKANGLSTSDDMVNKVLRQIATESGGNEKAVQGDIGDVNNASGDLAKGLMQTISATFNAYKFPGHGNIFNGYDNLLAALKYAKNRYGSNLSFLGNGHGYENGGIVSRHGLYEVAERNMPEMIIPLSADKRSKAVPLLQEANKRINGSQNAVSSTTDLSSIENGMDQMITLMSMLLGVSKEQLTALSNRKSVSMNDLYSKMATDSNLRNSTTI</sequence>
<dbReference type="SUPFAM" id="SSF74748">
    <property type="entry name" value="Variable surface antigen VlsE"/>
    <property type="match status" value="1"/>
</dbReference>
<dbReference type="EMBL" id="CP049888">
    <property type="protein sequence ID" value="QIL49853.1"/>
    <property type="molecule type" value="Genomic_DNA"/>
</dbReference>
<name>A0A6G8AY97_9LACO</name>
<dbReference type="NCBIfam" id="TIGR02675">
    <property type="entry name" value="tape_meas_nterm"/>
    <property type="match status" value="1"/>
</dbReference>
<dbReference type="Gene3D" id="1.10.530.10">
    <property type="match status" value="1"/>
</dbReference>
<dbReference type="CDD" id="cd13402">
    <property type="entry name" value="LT_TF-like"/>
    <property type="match status" value="1"/>
</dbReference>
<feature type="transmembrane region" description="Helical" evidence="1">
    <location>
        <begin position="734"/>
        <end position="752"/>
    </location>
</feature>
<feature type="domain" description="Transglycosylase SLT" evidence="2">
    <location>
        <begin position="1142"/>
        <end position="1210"/>
    </location>
</feature>
<evidence type="ECO:0000313" key="5">
    <source>
        <dbReference type="Proteomes" id="UP000500741"/>
    </source>
</evidence>
<dbReference type="Pfam" id="PF01464">
    <property type="entry name" value="SLT"/>
    <property type="match status" value="1"/>
</dbReference>
<dbReference type="Gene3D" id="1.20.120.20">
    <property type="entry name" value="Apolipoprotein"/>
    <property type="match status" value="1"/>
</dbReference>
<dbReference type="KEGG" id="wco:G7084_00055"/>
<proteinExistence type="predicted"/>
<dbReference type="Pfam" id="PF20155">
    <property type="entry name" value="TMP_3"/>
    <property type="match status" value="1"/>
</dbReference>
<dbReference type="Proteomes" id="UP000500741">
    <property type="component" value="Chromosome"/>
</dbReference>
<keyword evidence="1" id="KW-0812">Transmembrane</keyword>
<protein>
    <submittedName>
        <fullName evidence="4">Tape measure protein</fullName>
    </submittedName>
</protein>
<reference evidence="4 5" key="1">
    <citation type="submission" date="2020-03" db="EMBL/GenBank/DDBJ databases">
        <title>Weissella sp. nov., isolated from Cybister lewisianus.</title>
        <authorList>
            <person name="Hyun D.-W."/>
            <person name="Bae J.-W."/>
        </authorList>
    </citation>
    <scope>NUCLEOTIDE SEQUENCE [LARGE SCALE GENOMIC DNA]</scope>
    <source>
        <strain evidence="4 5">HDW19</strain>
    </source>
</reference>
<evidence type="ECO:0000256" key="1">
    <source>
        <dbReference type="SAM" id="Phobius"/>
    </source>
</evidence>
<feature type="domain" description="Tape measure protein N-terminal" evidence="3">
    <location>
        <begin position="287"/>
        <end position="472"/>
    </location>
</feature>
<gene>
    <name evidence="4" type="ORF">G7084_00055</name>
</gene>
<evidence type="ECO:0000313" key="4">
    <source>
        <dbReference type="EMBL" id="QIL49853.1"/>
    </source>
</evidence>
<dbReference type="InterPro" id="IPR008258">
    <property type="entry name" value="Transglycosylase_SLT_dom_1"/>
</dbReference>
<evidence type="ECO:0000259" key="3">
    <source>
        <dbReference type="Pfam" id="PF20155"/>
    </source>
</evidence>
<organism evidence="4 5">
    <name type="scientific">Weissella coleopterorum</name>
    <dbReference type="NCBI Taxonomy" id="2714949"/>
    <lineage>
        <taxon>Bacteria</taxon>
        <taxon>Bacillati</taxon>
        <taxon>Bacillota</taxon>
        <taxon>Bacilli</taxon>
        <taxon>Lactobacillales</taxon>
        <taxon>Lactobacillaceae</taxon>
        <taxon>Weissella</taxon>
    </lineage>
</organism>
<keyword evidence="1" id="KW-0472">Membrane</keyword>
<dbReference type="RefSeq" id="WP_166008897.1">
    <property type="nucleotide sequence ID" value="NZ_CP049888.1"/>
</dbReference>
<keyword evidence="1" id="KW-1133">Transmembrane helix</keyword>
<dbReference type="InterPro" id="IPR013491">
    <property type="entry name" value="Tape_meas_N"/>
</dbReference>